<dbReference type="SUPFAM" id="SSF109998">
    <property type="entry name" value="Triger factor/SurA peptide-binding domain-like"/>
    <property type="match status" value="1"/>
</dbReference>
<evidence type="ECO:0000256" key="11">
    <source>
        <dbReference type="ARBA" id="ARBA00029986"/>
    </source>
</evidence>
<feature type="domain" description="PPIase FKBP-type" evidence="15">
    <location>
        <begin position="163"/>
        <end position="245"/>
    </location>
</feature>
<evidence type="ECO:0000256" key="5">
    <source>
        <dbReference type="ARBA" id="ARBA00022618"/>
    </source>
</evidence>
<evidence type="ECO:0000256" key="3">
    <source>
        <dbReference type="ARBA" id="ARBA00013194"/>
    </source>
</evidence>
<dbReference type="HAMAP" id="MF_00303">
    <property type="entry name" value="Trigger_factor_Tig"/>
    <property type="match status" value="1"/>
</dbReference>
<evidence type="ECO:0000256" key="12">
    <source>
        <dbReference type="HAMAP-Rule" id="MF_00303"/>
    </source>
</evidence>
<protein>
    <recommendedName>
        <fullName evidence="4 12">Trigger factor</fullName>
        <shortName evidence="12">TF</shortName>
        <ecNumber evidence="3 12">5.2.1.8</ecNumber>
    </recommendedName>
    <alternativeName>
        <fullName evidence="11 12">PPIase</fullName>
    </alternativeName>
</protein>
<dbReference type="NCBIfam" id="TIGR00115">
    <property type="entry name" value="tig"/>
    <property type="match status" value="1"/>
</dbReference>
<dbReference type="InterPro" id="IPR046357">
    <property type="entry name" value="PPIase_dom_sf"/>
</dbReference>
<dbReference type="SUPFAM" id="SSF102735">
    <property type="entry name" value="Trigger factor ribosome-binding domain"/>
    <property type="match status" value="1"/>
</dbReference>
<evidence type="ECO:0000313" key="16">
    <source>
        <dbReference type="EMBL" id="HJB42324.1"/>
    </source>
</evidence>
<dbReference type="SUPFAM" id="SSF54534">
    <property type="entry name" value="FKBP-like"/>
    <property type="match status" value="1"/>
</dbReference>
<keyword evidence="9 12" id="KW-0131">Cell cycle</keyword>
<evidence type="ECO:0000259" key="15">
    <source>
        <dbReference type="PROSITE" id="PS50059"/>
    </source>
</evidence>
<dbReference type="GO" id="GO:0015031">
    <property type="term" value="P:protein transport"/>
    <property type="evidence" value="ECO:0007669"/>
    <property type="project" value="UniProtKB-UniRule"/>
</dbReference>
<dbReference type="GO" id="GO:0044183">
    <property type="term" value="F:protein folding chaperone"/>
    <property type="evidence" value="ECO:0007669"/>
    <property type="project" value="TreeGrafter"/>
</dbReference>
<dbReference type="PANTHER" id="PTHR30560:SF3">
    <property type="entry name" value="TRIGGER FACTOR-LIKE PROTEIN TIG, CHLOROPLASTIC"/>
    <property type="match status" value="1"/>
</dbReference>
<keyword evidence="5 12" id="KW-0132">Cell division</keyword>
<comment type="subcellular location">
    <subcellularLocation>
        <location evidence="12">Cytoplasm</location>
    </subcellularLocation>
    <text evidence="12">About half TF is bound to the ribosome near the polypeptide exit tunnel while the other half is free in the cytoplasm.</text>
</comment>
<organism evidence="16 17">
    <name type="scientific">Candidatus Gemmiger avicola</name>
    <dbReference type="NCBI Taxonomy" id="2838605"/>
    <lineage>
        <taxon>Bacteria</taxon>
        <taxon>Bacillati</taxon>
        <taxon>Bacillota</taxon>
        <taxon>Clostridia</taxon>
        <taxon>Eubacteriales</taxon>
        <taxon>Gemmiger</taxon>
    </lineage>
</organism>
<dbReference type="InterPro" id="IPR036611">
    <property type="entry name" value="Trigger_fac_ribosome-bd_sf"/>
</dbReference>
<dbReference type="GO" id="GO:0005737">
    <property type="term" value="C:cytoplasm"/>
    <property type="evidence" value="ECO:0007669"/>
    <property type="project" value="UniProtKB-SubCell"/>
</dbReference>
<dbReference type="PANTHER" id="PTHR30560">
    <property type="entry name" value="TRIGGER FACTOR CHAPERONE AND PEPTIDYL-PROLYL CIS/TRANS ISOMERASE"/>
    <property type="match status" value="1"/>
</dbReference>
<dbReference type="InterPro" id="IPR005215">
    <property type="entry name" value="Trig_fac"/>
</dbReference>
<dbReference type="Pfam" id="PF00254">
    <property type="entry name" value="FKBP_C"/>
    <property type="match status" value="1"/>
</dbReference>
<dbReference type="InterPro" id="IPR027304">
    <property type="entry name" value="Trigger_fact/SurA_dom_sf"/>
</dbReference>
<dbReference type="AlphaFoldDB" id="A0A9D2M7L7"/>
<comment type="function">
    <text evidence="10 12">Involved in protein export. Acts as a chaperone by maintaining the newly synthesized protein in an open conformation. Functions as a peptidyl-prolyl cis-trans isomerase.</text>
</comment>
<sequence>MNLISCEKLEKSMVELQFSIDADTFKKAVNNAFKREGKKYAIPGFRKGHAPRAMIEKMYGADLFHYDAVNDLFPEAYEAAVKEAGIEVVGRPEPEVVSMNETDGATLKVKVAVKPEVTLGDYAGLNVTKKVKTVDEAQVEAELKRMQDRNGRMLTREGAAENGDTVDIDFEGFVDGVAFEGGKAEHYNLVLGSGSFIPGFEEQVVGHSAGEEFDVNVKFPEQYQAAELAGKDATFKIKLHEVKYKELPALDDDFAMDVSEYDTLDALKDSIRKGIADNYAKQADQQVENDLIEQVVNNMTAEIPQAMYDARVEELVQDFQYRIAQQGLKLEQYLQYMGMNMDQFKAQFAEQAEKQVKMRLAMEAIVAKENITASDEEFNEEVKRIADAYKMEEDKVRAVVDEAAVKADLAVNKAIDFVKEKANVTTEEVSEEKPAEDKE</sequence>
<dbReference type="Pfam" id="PF05697">
    <property type="entry name" value="Trigger_N"/>
    <property type="match status" value="1"/>
</dbReference>
<dbReference type="PIRSF" id="PIRSF003095">
    <property type="entry name" value="Trigger_factor"/>
    <property type="match status" value="1"/>
</dbReference>
<dbReference type="FunFam" id="3.10.50.40:FF:000001">
    <property type="entry name" value="Trigger factor"/>
    <property type="match status" value="1"/>
</dbReference>
<evidence type="ECO:0000256" key="1">
    <source>
        <dbReference type="ARBA" id="ARBA00000971"/>
    </source>
</evidence>
<dbReference type="PROSITE" id="PS50059">
    <property type="entry name" value="FKBP_PPIASE"/>
    <property type="match status" value="1"/>
</dbReference>
<accession>A0A9D2M7L7</accession>
<dbReference type="InterPro" id="IPR001179">
    <property type="entry name" value="PPIase_FKBP_dom"/>
</dbReference>
<keyword evidence="7 12" id="KW-0143">Chaperone</keyword>
<reference evidence="16" key="2">
    <citation type="submission" date="2021-04" db="EMBL/GenBank/DDBJ databases">
        <authorList>
            <person name="Gilroy R."/>
        </authorList>
    </citation>
    <scope>NUCLEOTIDE SEQUENCE</scope>
    <source>
        <strain evidence="16">ChiBcec8-13705</strain>
    </source>
</reference>
<keyword evidence="6 12" id="KW-0697">Rotamase</keyword>
<dbReference type="Pfam" id="PF05698">
    <property type="entry name" value="Trigger_C"/>
    <property type="match status" value="1"/>
</dbReference>
<comment type="catalytic activity">
    <reaction evidence="1 12 13">
        <text>[protein]-peptidylproline (omega=180) = [protein]-peptidylproline (omega=0)</text>
        <dbReference type="Rhea" id="RHEA:16237"/>
        <dbReference type="Rhea" id="RHEA-COMP:10747"/>
        <dbReference type="Rhea" id="RHEA-COMP:10748"/>
        <dbReference type="ChEBI" id="CHEBI:83833"/>
        <dbReference type="ChEBI" id="CHEBI:83834"/>
        <dbReference type="EC" id="5.2.1.8"/>
    </reaction>
</comment>
<proteinExistence type="inferred from homology"/>
<comment type="domain">
    <text evidence="12">Consists of 3 domains; the N-terminus binds the ribosome, the middle domain has PPIase activity, while the C-terminus has intrinsic chaperone activity on its own.</text>
</comment>
<dbReference type="Proteomes" id="UP000886803">
    <property type="component" value="Unassembled WGS sequence"/>
</dbReference>
<dbReference type="GO" id="GO:0003755">
    <property type="term" value="F:peptidyl-prolyl cis-trans isomerase activity"/>
    <property type="evidence" value="ECO:0007669"/>
    <property type="project" value="UniProtKB-UniRule"/>
</dbReference>
<evidence type="ECO:0000256" key="14">
    <source>
        <dbReference type="RuleBase" id="RU003914"/>
    </source>
</evidence>
<keyword evidence="12" id="KW-0963">Cytoplasm</keyword>
<gene>
    <name evidence="12 16" type="primary">tig</name>
    <name evidence="16" type="ORF">H9945_07485</name>
</gene>
<evidence type="ECO:0000256" key="13">
    <source>
        <dbReference type="PROSITE-ProRule" id="PRU00277"/>
    </source>
</evidence>
<dbReference type="Gene3D" id="3.30.70.1050">
    <property type="entry name" value="Trigger factor ribosome-binding domain"/>
    <property type="match status" value="1"/>
</dbReference>
<comment type="caution">
    <text evidence="16">The sequence shown here is derived from an EMBL/GenBank/DDBJ whole genome shotgun (WGS) entry which is preliminary data.</text>
</comment>
<evidence type="ECO:0000256" key="4">
    <source>
        <dbReference type="ARBA" id="ARBA00016902"/>
    </source>
</evidence>
<evidence type="ECO:0000256" key="10">
    <source>
        <dbReference type="ARBA" id="ARBA00024849"/>
    </source>
</evidence>
<comment type="similarity">
    <text evidence="2 12 14">Belongs to the FKBP-type PPIase family. Tig subfamily.</text>
</comment>
<name>A0A9D2M7L7_9FIRM</name>
<evidence type="ECO:0000313" key="17">
    <source>
        <dbReference type="Proteomes" id="UP000886803"/>
    </source>
</evidence>
<reference evidence="16" key="1">
    <citation type="journal article" date="2021" name="PeerJ">
        <title>Extensive microbial diversity within the chicken gut microbiome revealed by metagenomics and culture.</title>
        <authorList>
            <person name="Gilroy R."/>
            <person name="Ravi A."/>
            <person name="Getino M."/>
            <person name="Pursley I."/>
            <person name="Horton D.L."/>
            <person name="Alikhan N.F."/>
            <person name="Baker D."/>
            <person name="Gharbi K."/>
            <person name="Hall N."/>
            <person name="Watson M."/>
            <person name="Adriaenssens E.M."/>
            <person name="Foster-Nyarko E."/>
            <person name="Jarju S."/>
            <person name="Secka A."/>
            <person name="Antonio M."/>
            <person name="Oren A."/>
            <person name="Chaudhuri R.R."/>
            <person name="La Ragione R."/>
            <person name="Hildebrand F."/>
            <person name="Pallen M.J."/>
        </authorList>
    </citation>
    <scope>NUCLEOTIDE SEQUENCE</scope>
    <source>
        <strain evidence="16">ChiBcec8-13705</strain>
    </source>
</reference>
<evidence type="ECO:0000256" key="8">
    <source>
        <dbReference type="ARBA" id="ARBA00023235"/>
    </source>
</evidence>
<dbReference type="GO" id="GO:0043335">
    <property type="term" value="P:protein unfolding"/>
    <property type="evidence" value="ECO:0007669"/>
    <property type="project" value="TreeGrafter"/>
</dbReference>
<evidence type="ECO:0000256" key="7">
    <source>
        <dbReference type="ARBA" id="ARBA00023186"/>
    </source>
</evidence>
<dbReference type="GO" id="GO:0051301">
    <property type="term" value="P:cell division"/>
    <property type="evidence" value="ECO:0007669"/>
    <property type="project" value="UniProtKB-KW"/>
</dbReference>
<dbReference type="GO" id="GO:0043022">
    <property type="term" value="F:ribosome binding"/>
    <property type="evidence" value="ECO:0007669"/>
    <property type="project" value="TreeGrafter"/>
</dbReference>
<dbReference type="EMBL" id="DWYG01000127">
    <property type="protein sequence ID" value="HJB42324.1"/>
    <property type="molecule type" value="Genomic_DNA"/>
</dbReference>
<dbReference type="InterPro" id="IPR008881">
    <property type="entry name" value="Trigger_fac_ribosome-bd_bac"/>
</dbReference>
<evidence type="ECO:0000256" key="2">
    <source>
        <dbReference type="ARBA" id="ARBA00005464"/>
    </source>
</evidence>
<dbReference type="Gene3D" id="1.10.3120.10">
    <property type="entry name" value="Trigger factor, C-terminal domain"/>
    <property type="match status" value="1"/>
</dbReference>
<dbReference type="GO" id="GO:0051083">
    <property type="term" value="P:'de novo' cotranslational protein folding"/>
    <property type="evidence" value="ECO:0007669"/>
    <property type="project" value="TreeGrafter"/>
</dbReference>
<evidence type="ECO:0000256" key="6">
    <source>
        <dbReference type="ARBA" id="ARBA00023110"/>
    </source>
</evidence>
<keyword evidence="8 12" id="KW-0413">Isomerase</keyword>
<dbReference type="EC" id="5.2.1.8" evidence="3 12"/>
<evidence type="ECO:0000256" key="9">
    <source>
        <dbReference type="ARBA" id="ARBA00023306"/>
    </source>
</evidence>
<dbReference type="Gene3D" id="3.10.50.40">
    <property type="match status" value="1"/>
</dbReference>
<dbReference type="InterPro" id="IPR037041">
    <property type="entry name" value="Trigger_fac_C_sf"/>
</dbReference>
<dbReference type="InterPro" id="IPR008880">
    <property type="entry name" value="Trigger_fac_C"/>
</dbReference>